<gene>
    <name evidence="4" type="ORF">FXV83_21295</name>
</gene>
<dbReference type="PANTHER" id="PTHR30547:SF0">
    <property type="entry name" value="BLR8175 PROTEIN"/>
    <property type="match status" value="1"/>
</dbReference>
<evidence type="ECO:0000313" key="5">
    <source>
        <dbReference type="Proteomes" id="UP000324797"/>
    </source>
</evidence>
<accession>A0A5S4YKU9</accession>
<proteinExistence type="predicted"/>
<reference evidence="4 5" key="1">
    <citation type="submission" date="2019-08" db="EMBL/GenBank/DDBJ databases">
        <title>Bradyrhizobium hipponensis sp. nov., a rhizobium isolated from a Lupinus angustifolius root nodule in Tunisia.</title>
        <authorList>
            <person name="Off K."/>
            <person name="Rejili M."/>
            <person name="Mars M."/>
            <person name="Brachmann A."/>
            <person name="Marin M."/>
        </authorList>
    </citation>
    <scope>NUCLEOTIDE SEQUENCE [LARGE SCALE GENOMIC DNA]</scope>
    <source>
        <strain evidence="5">aSej3</strain>
    </source>
</reference>
<dbReference type="AlphaFoldDB" id="A0A5S4YKU9"/>
<feature type="region of interest" description="Disordered" evidence="1">
    <location>
        <begin position="1"/>
        <end position="36"/>
    </location>
</feature>
<evidence type="ECO:0000256" key="1">
    <source>
        <dbReference type="SAM" id="MobiDB-lite"/>
    </source>
</evidence>
<dbReference type="PANTHER" id="PTHR30547">
    <property type="entry name" value="UNCHARACTERIZED PROTEIN YHCG-RELATED"/>
    <property type="match status" value="1"/>
</dbReference>
<keyword evidence="5" id="KW-1185">Reference proteome</keyword>
<evidence type="ECO:0000313" key="4">
    <source>
        <dbReference type="EMBL" id="TYO64542.1"/>
    </source>
</evidence>
<feature type="domain" description="YhcG N-terminal" evidence="3">
    <location>
        <begin position="51"/>
        <end position="186"/>
    </location>
</feature>
<dbReference type="InterPro" id="IPR053148">
    <property type="entry name" value="PD-DEXK-like_domain"/>
</dbReference>
<evidence type="ECO:0000259" key="2">
    <source>
        <dbReference type="Pfam" id="PF06250"/>
    </source>
</evidence>
<dbReference type="Pfam" id="PF06250">
    <property type="entry name" value="YhcG_C"/>
    <property type="match status" value="1"/>
</dbReference>
<dbReference type="InterPro" id="IPR041527">
    <property type="entry name" value="YhcG_N"/>
</dbReference>
<dbReference type="Gene3D" id="3.40.1350.10">
    <property type="match status" value="1"/>
</dbReference>
<evidence type="ECO:0000259" key="3">
    <source>
        <dbReference type="Pfam" id="PF17761"/>
    </source>
</evidence>
<comment type="caution">
    <text evidence="4">The sequence shown here is derived from an EMBL/GenBank/DDBJ whole genome shotgun (WGS) entry which is preliminary data.</text>
</comment>
<dbReference type="Pfam" id="PF17761">
    <property type="entry name" value="DUF1016_N"/>
    <property type="match status" value="1"/>
</dbReference>
<name>A0A5S4YKU9_9BRAD</name>
<protein>
    <submittedName>
        <fullName evidence="4">DUF1016 domain-containing protein</fullName>
    </submittedName>
</protein>
<dbReference type="GO" id="GO:0003676">
    <property type="term" value="F:nucleic acid binding"/>
    <property type="evidence" value="ECO:0007669"/>
    <property type="project" value="InterPro"/>
</dbReference>
<feature type="domain" description="YhcG PDDEXK nuclease" evidence="2">
    <location>
        <begin position="207"/>
        <end position="361"/>
    </location>
</feature>
<dbReference type="EMBL" id="VSTH01000070">
    <property type="protein sequence ID" value="TYO64542.1"/>
    <property type="molecule type" value="Genomic_DNA"/>
</dbReference>
<sequence>MGQVRALHAYQEAPEGGGMTKRPSRPTAPRNGAGSATEIDAQSYSAFVGDLKRKIAEARHRAGLSVNRELILLYWTVGRDILFRQEQEGWGAKVIDRLAGDLGRAFPEMTGLSARNLKYMRAFAEAWPDGEFVQQVVALLPWGHNVRLLDAVKSPEERAWYARQAIEHGWSRNVLLHQIDSNLFTRQGSALTNFSRTLPADQSELAQQILKDPYTFDFLSLGPEMLERDLERGLIEHLRSLILELGKGFAFVGSQYHFEVGGQDYYLDLLFYHLRLRCFVVIELKIEDFKPEFAGKMNFYLSAVDDQLRHKDDQPTIGIILCKGRNEVIVEYALRDTSKPMGVAHYQLSPALPPQLQQDLPTVEEFAREFPLMSVIKLRIEIERALRDFMADNGFAPTRPIALAAMLRELQRRGLAPASTAQFIDSLQVMNEVVHGLNVDPESAQRAVDVGTAFLAEVRNSRGNDPVHGEI</sequence>
<dbReference type="Proteomes" id="UP000324797">
    <property type="component" value="Unassembled WGS sequence"/>
</dbReference>
<dbReference type="InterPro" id="IPR009362">
    <property type="entry name" value="YhcG_C"/>
</dbReference>
<organism evidence="4 5">
    <name type="scientific">Bradyrhizobium hipponense</name>
    <dbReference type="NCBI Taxonomy" id="2605638"/>
    <lineage>
        <taxon>Bacteria</taxon>
        <taxon>Pseudomonadati</taxon>
        <taxon>Pseudomonadota</taxon>
        <taxon>Alphaproteobacteria</taxon>
        <taxon>Hyphomicrobiales</taxon>
        <taxon>Nitrobacteraceae</taxon>
        <taxon>Bradyrhizobium</taxon>
    </lineage>
</organism>
<dbReference type="InterPro" id="IPR011856">
    <property type="entry name" value="tRNA_endonuc-like_dom_sf"/>
</dbReference>